<evidence type="ECO:0000256" key="14">
    <source>
        <dbReference type="PIRSR" id="PIRSR600175-1"/>
    </source>
</evidence>
<evidence type="ECO:0000256" key="5">
    <source>
        <dbReference type="ARBA" id="ARBA00022692"/>
    </source>
</evidence>
<dbReference type="SUPFAM" id="SSF161070">
    <property type="entry name" value="SNF-like"/>
    <property type="match status" value="1"/>
</dbReference>
<keyword evidence="8 16" id="KW-0769">Symport</keyword>
<comment type="similarity">
    <text evidence="2 16">Belongs to the sodium:neurotransmitter symporter (SNF) (TC 2.A.22) family.</text>
</comment>
<accession>A0AAV8VYH5</accession>
<dbReference type="InterPro" id="IPR037272">
    <property type="entry name" value="SNS_sf"/>
</dbReference>
<keyword evidence="19" id="KW-1185">Reference proteome</keyword>
<dbReference type="AlphaFoldDB" id="A0AAV8VYH5"/>
<protein>
    <recommendedName>
        <fullName evidence="16">Transporter</fullName>
    </recommendedName>
</protein>
<dbReference type="PANTHER" id="PTHR11616:SF320">
    <property type="entry name" value="SODIUM-DEPENDENT NORADRENALINE TRANSPORTER"/>
    <property type="match status" value="1"/>
</dbReference>
<dbReference type="GO" id="GO:0006865">
    <property type="term" value="P:amino acid transport"/>
    <property type="evidence" value="ECO:0007669"/>
    <property type="project" value="TreeGrafter"/>
</dbReference>
<evidence type="ECO:0000256" key="11">
    <source>
        <dbReference type="ARBA" id="ARBA00023136"/>
    </source>
</evidence>
<keyword evidence="3 16" id="KW-0813">Transport</keyword>
<dbReference type="InterPro" id="IPR036397">
    <property type="entry name" value="RNaseH_sf"/>
</dbReference>
<proteinExistence type="inferred from homology"/>
<dbReference type="GO" id="GO:0042734">
    <property type="term" value="C:presynaptic membrane"/>
    <property type="evidence" value="ECO:0007669"/>
    <property type="project" value="TreeGrafter"/>
</dbReference>
<evidence type="ECO:0000256" key="16">
    <source>
        <dbReference type="RuleBase" id="RU003732"/>
    </source>
</evidence>
<keyword evidence="6 14" id="KW-0479">Metal-binding</keyword>
<dbReference type="InterPro" id="IPR000175">
    <property type="entry name" value="Na/ntran_symport"/>
</dbReference>
<reference evidence="18 19" key="1">
    <citation type="journal article" date="2023" name="Insect Mol. Biol.">
        <title>Genome sequencing provides insights into the evolution of gene families encoding plant cell wall-degrading enzymes in longhorned beetles.</title>
        <authorList>
            <person name="Shin N.R."/>
            <person name="Okamura Y."/>
            <person name="Kirsch R."/>
            <person name="Pauchet Y."/>
        </authorList>
    </citation>
    <scope>NUCLEOTIDE SEQUENCE [LARGE SCALE GENOMIC DNA]</scope>
    <source>
        <strain evidence="18">EAD_L_NR</strain>
    </source>
</reference>
<feature type="binding site" evidence="14">
    <location>
        <position position="75"/>
    </location>
    <ligand>
        <name>Na(+)</name>
        <dbReference type="ChEBI" id="CHEBI:29101"/>
        <label>1</label>
    </ligand>
</feature>
<comment type="caution">
    <text evidence="18">The sequence shown here is derived from an EMBL/GenBank/DDBJ whole genome shotgun (WGS) entry which is preliminary data.</text>
</comment>
<dbReference type="Gene3D" id="3.30.420.10">
    <property type="entry name" value="Ribonuclease H-like superfamily/Ribonuclease H"/>
    <property type="match status" value="1"/>
</dbReference>
<keyword evidence="4" id="KW-1003">Cell membrane</keyword>
<dbReference type="EMBL" id="JANEYG010000024">
    <property type="protein sequence ID" value="KAJ8918641.1"/>
    <property type="molecule type" value="Genomic_DNA"/>
</dbReference>
<dbReference type="PROSITE" id="PS50267">
    <property type="entry name" value="NA_NEUROTRAN_SYMP_3"/>
    <property type="match status" value="1"/>
</dbReference>
<feature type="disulfide bond" evidence="15">
    <location>
        <begin position="178"/>
        <end position="187"/>
    </location>
</feature>
<comment type="subcellular location">
    <subcellularLocation>
        <location evidence="1">Cell membrane</location>
        <topology evidence="1">Multi-pass membrane protein</topology>
    </subcellularLocation>
</comment>
<gene>
    <name evidence="18" type="ORF">NQ315_013147</name>
</gene>
<keyword evidence="10 14" id="KW-0915">Sodium</keyword>
<dbReference type="GO" id="GO:0046872">
    <property type="term" value="F:metal ion binding"/>
    <property type="evidence" value="ECO:0007669"/>
    <property type="project" value="UniProtKB-KW"/>
</dbReference>
<dbReference type="PANTHER" id="PTHR11616">
    <property type="entry name" value="SODIUM/CHLORIDE DEPENDENT TRANSPORTER"/>
    <property type="match status" value="1"/>
</dbReference>
<dbReference type="PROSITE" id="PS00754">
    <property type="entry name" value="NA_NEUROTRAN_SYMP_2"/>
    <property type="match status" value="1"/>
</dbReference>
<evidence type="ECO:0000256" key="9">
    <source>
        <dbReference type="ARBA" id="ARBA00022989"/>
    </source>
</evidence>
<dbReference type="PROSITE" id="PS00610">
    <property type="entry name" value="NA_NEUROTRAN_SYMP_1"/>
    <property type="match status" value="1"/>
</dbReference>
<feature type="transmembrane region" description="Helical" evidence="17">
    <location>
        <begin position="246"/>
        <end position="265"/>
    </location>
</feature>
<dbReference type="GO" id="GO:0032809">
    <property type="term" value="C:neuronal cell body membrane"/>
    <property type="evidence" value="ECO:0007669"/>
    <property type="project" value="TreeGrafter"/>
</dbReference>
<evidence type="ECO:0000256" key="6">
    <source>
        <dbReference type="ARBA" id="ARBA00022723"/>
    </source>
</evidence>
<organism evidence="18 19">
    <name type="scientific">Exocentrus adspersus</name>
    <dbReference type="NCBI Taxonomy" id="1586481"/>
    <lineage>
        <taxon>Eukaryota</taxon>
        <taxon>Metazoa</taxon>
        <taxon>Ecdysozoa</taxon>
        <taxon>Arthropoda</taxon>
        <taxon>Hexapoda</taxon>
        <taxon>Insecta</taxon>
        <taxon>Pterygota</taxon>
        <taxon>Neoptera</taxon>
        <taxon>Endopterygota</taxon>
        <taxon>Coleoptera</taxon>
        <taxon>Polyphaga</taxon>
        <taxon>Cucujiformia</taxon>
        <taxon>Chrysomeloidea</taxon>
        <taxon>Cerambycidae</taxon>
        <taxon>Lamiinae</taxon>
        <taxon>Acanthocinini</taxon>
        <taxon>Exocentrus</taxon>
    </lineage>
</organism>
<evidence type="ECO:0000256" key="3">
    <source>
        <dbReference type="ARBA" id="ARBA00022448"/>
    </source>
</evidence>
<feature type="transmembrane region" description="Helical" evidence="17">
    <location>
        <begin position="271"/>
        <end position="291"/>
    </location>
</feature>
<keyword evidence="11 17" id="KW-0472">Membrane</keyword>
<name>A0AAV8VYH5_9CUCU</name>
<evidence type="ECO:0000256" key="12">
    <source>
        <dbReference type="ARBA" id="ARBA00023157"/>
    </source>
</evidence>
<evidence type="ECO:0000256" key="17">
    <source>
        <dbReference type="SAM" id="Phobius"/>
    </source>
</evidence>
<evidence type="ECO:0000256" key="2">
    <source>
        <dbReference type="ARBA" id="ARBA00006459"/>
    </source>
</evidence>
<evidence type="ECO:0000313" key="18">
    <source>
        <dbReference type="EMBL" id="KAJ8918641.1"/>
    </source>
</evidence>
<dbReference type="PRINTS" id="PR00176">
    <property type="entry name" value="NANEUSMPORT"/>
</dbReference>
<feature type="transmembrane region" description="Helical" evidence="17">
    <location>
        <begin position="66"/>
        <end position="84"/>
    </location>
</feature>
<keyword evidence="13" id="KW-0325">Glycoprotein</keyword>
<sequence>MHVSSSQFIHDGIVYARGKIYEAASTTADKMPCKEGLSSPAGGRPACELPLTTTDERETWGKKVDFLLSVIGFAVDLANVWRFPYLCYKNGGGAFLVPYCIMLVVGGIPLFYMELALGQFNRKGAITCWGRLCPLFKGIGYAVVLIAFYVDFYYNVIIAWALRFFFASFTDLLPWTTCKNPWNTPNCKPFDFPFSNYSTELNRTEVTLPGGESRFASAASEYFNRAILELHKSQGLHDLGSIKWDIALCLFAVYIICYFSLWKGISTSGKVVWFTALFPYAVLLILLVRGITLPGSAEGIKFYLSPDFSAIGSAEVWVDAATQVFFFARSWIWSTPSLCIVQQIPQQRRGGPVAWPPRSPELNPLDFFLWGYLKSFVYSNPVDTREKLLERINLHCDEIRANVDALWRTQQSLIRRARKCITLEGAHVEPTYRANQ</sequence>
<evidence type="ECO:0000313" key="19">
    <source>
        <dbReference type="Proteomes" id="UP001159042"/>
    </source>
</evidence>
<dbReference type="GO" id="GO:0005330">
    <property type="term" value="F:dopamine:sodium symporter activity"/>
    <property type="evidence" value="ECO:0007669"/>
    <property type="project" value="TreeGrafter"/>
</dbReference>
<keyword evidence="7" id="KW-0532">Neurotransmitter transport</keyword>
<keyword evidence="9 17" id="KW-1133">Transmembrane helix</keyword>
<feature type="transmembrane region" description="Helical" evidence="17">
    <location>
        <begin position="129"/>
        <end position="150"/>
    </location>
</feature>
<dbReference type="GO" id="GO:0051583">
    <property type="term" value="P:dopamine uptake involved in synaptic transmission"/>
    <property type="evidence" value="ECO:0007669"/>
    <property type="project" value="TreeGrafter"/>
</dbReference>
<feature type="binding site" evidence="14">
    <location>
        <position position="74"/>
    </location>
    <ligand>
        <name>Na(+)</name>
        <dbReference type="ChEBI" id="CHEBI:29101"/>
        <label>1</label>
    </ligand>
</feature>
<keyword evidence="5 16" id="KW-0812">Transmembrane</keyword>
<evidence type="ECO:0000256" key="10">
    <source>
        <dbReference type="ARBA" id="ARBA00023053"/>
    </source>
</evidence>
<dbReference type="GO" id="GO:0003676">
    <property type="term" value="F:nucleic acid binding"/>
    <property type="evidence" value="ECO:0007669"/>
    <property type="project" value="InterPro"/>
</dbReference>
<dbReference type="GO" id="GO:0030424">
    <property type="term" value="C:axon"/>
    <property type="evidence" value="ECO:0007669"/>
    <property type="project" value="TreeGrafter"/>
</dbReference>
<dbReference type="GO" id="GO:0015874">
    <property type="term" value="P:norepinephrine transport"/>
    <property type="evidence" value="ECO:0007669"/>
    <property type="project" value="TreeGrafter"/>
</dbReference>
<dbReference type="Proteomes" id="UP001159042">
    <property type="component" value="Unassembled WGS sequence"/>
</dbReference>
<evidence type="ECO:0000256" key="4">
    <source>
        <dbReference type="ARBA" id="ARBA00022475"/>
    </source>
</evidence>
<evidence type="ECO:0000256" key="1">
    <source>
        <dbReference type="ARBA" id="ARBA00004651"/>
    </source>
</evidence>
<evidence type="ECO:0000256" key="13">
    <source>
        <dbReference type="ARBA" id="ARBA00023180"/>
    </source>
</evidence>
<feature type="binding site" evidence="14">
    <location>
        <position position="79"/>
    </location>
    <ligand>
        <name>Na(+)</name>
        <dbReference type="ChEBI" id="CHEBI:29101"/>
        <label>1</label>
    </ligand>
</feature>
<evidence type="ECO:0000256" key="15">
    <source>
        <dbReference type="PIRSR" id="PIRSR600175-2"/>
    </source>
</evidence>
<dbReference type="Pfam" id="PF00209">
    <property type="entry name" value="SNF"/>
    <property type="match status" value="1"/>
</dbReference>
<evidence type="ECO:0000256" key="7">
    <source>
        <dbReference type="ARBA" id="ARBA00022775"/>
    </source>
</evidence>
<feature type="transmembrane region" description="Helical" evidence="17">
    <location>
        <begin position="96"/>
        <end position="117"/>
    </location>
</feature>
<evidence type="ECO:0000256" key="8">
    <source>
        <dbReference type="ARBA" id="ARBA00022847"/>
    </source>
</evidence>
<keyword evidence="12 15" id="KW-1015">Disulfide bond</keyword>
<feature type="binding site" evidence="14">
    <location>
        <position position="72"/>
    </location>
    <ligand>
        <name>Na(+)</name>
        <dbReference type="ChEBI" id="CHEBI:29101"/>
        <label>1</label>
    </ligand>
</feature>